<dbReference type="Gene3D" id="3.40.50.1390">
    <property type="entry name" value="Resolvase, N-terminal catalytic domain"/>
    <property type="match status" value="1"/>
</dbReference>
<dbReference type="SUPFAM" id="SSF53041">
    <property type="entry name" value="Resolvase-like"/>
    <property type="match status" value="1"/>
</dbReference>
<evidence type="ECO:0000313" key="3">
    <source>
        <dbReference type="EMBL" id="KFG71340.1"/>
    </source>
</evidence>
<proteinExistence type="predicted"/>
<dbReference type="InterPro" id="IPR036162">
    <property type="entry name" value="Resolvase-like_N_sf"/>
</dbReference>
<keyword evidence="4" id="KW-1185">Reference proteome</keyword>
<dbReference type="PROSITE" id="PS51736">
    <property type="entry name" value="RECOMBINASES_3"/>
    <property type="match status" value="1"/>
</dbReference>
<accession>A0A086MR22</accession>
<gene>
    <name evidence="3" type="ORF">FM21_34090</name>
</gene>
<dbReference type="GO" id="GO:0003677">
    <property type="term" value="F:DNA binding"/>
    <property type="evidence" value="ECO:0007669"/>
    <property type="project" value="InterPro"/>
</dbReference>
<dbReference type="Proteomes" id="UP000029095">
    <property type="component" value="Unassembled WGS sequence"/>
</dbReference>
<name>A0A086MR22_9ACTN</name>
<sequence>MLDVRDILRRRGLHLRIASGAWSGMDLTSEDPMTKLFVAMLAGVLEFQRDMISENTKDGVAAARNAGKVLGRPTRLNPDQAAAVVAAHQNEGAAVKALAREYDVDPKVIRRVLDSAGARGVPGDLADLLGEPGGEEKAEPESPAATDPVVSIDVPGLLAEHLQDAADAVVRAALRGGRTIRRDQGYSLRVAAPLSVHQAALEACSALAADGAAPAGRKAYRVYADRIDDAPAARGMTAGTAQSA</sequence>
<dbReference type="STRING" id="1915400.FM21_34090"/>
<organism evidence="3 4">
    <name type="scientific">Streptomyces mutabilis</name>
    <dbReference type="NCBI Taxonomy" id="67332"/>
    <lineage>
        <taxon>Bacteria</taxon>
        <taxon>Bacillati</taxon>
        <taxon>Actinomycetota</taxon>
        <taxon>Actinomycetes</taxon>
        <taxon>Kitasatosporales</taxon>
        <taxon>Streptomycetaceae</taxon>
        <taxon>Streptomyces</taxon>
    </lineage>
</organism>
<protein>
    <recommendedName>
        <fullName evidence="2">Resolvase/invertase-type recombinase catalytic domain-containing protein</fullName>
    </recommendedName>
</protein>
<evidence type="ECO:0000259" key="2">
    <source>
        <dbReference type="PROSITE" id="PS51736"/>
    </source>
</evidence>
<comment type="caution">
    <text evidence="3">The sequence shown here is derived from an EMBL/GenBank/DDBJ whole genome shotgun (WGS) entry which is preliminary data.</text>
</comment>
<evidence type="ECO:0000313" key="4">
    <source>
        <dbReference type="Proteomes" id="UP000029095"/>
    </source>
</evidence>
<dbReference type="InterPro" id="IPR006119">
    <property type="entry name" value="Resolv_N"/>
</dbReference>
<dbReference type="EMBL" id="JNFQ01000007">
    <property type="protein sequence ID" value="KFG71340.1"/>
    <property type="molecule type" value="Genomic_DNA"/>
</dbReference>
<feature type="region of interest" description="Disordered" evidence="1">
    <location>
        <begin position="123"/>
        <end position="148"/>
    </location>
</feature>
<dbReference type="Pfam" id="PF00239">
    <property type="entry name" value="Resolvase"/>
    <property type="match status" value="1"/>
</dbReference>
<feature type="domain" description="Resolvase/invertase-type recombinase catalytic" evidence="2">
    <location>
        <begin position="1"/>
        <end position="67"/>
    </location>
</feature>
<reference evidence="3 4" key="1">
    <citation type="submission" date="2014-05" db="EMBL/GenBank/DDBJ databases">
        <title>Complete genome sequence of the Streptomyces mutabilis TRM45540.</title>
        <authorList>
            <person name="Luo X."/>
            <person name="Zhang L."/>
        </authorList>
    </citation>
    <scope>NUCLEOTIDE SEQUENCE [LARGE SCALE GENOMIC DNA]</scope>
    <source>
        <strain evidence="3 4">TRM45540</strain>
    </source>
</reference>
<dbReference type="HOGENOM" id="CLU_078796_0_0_11"/>
<dbReference type="GO" id="GO:0000150">
    <property type="term" value="F:DNA strand exchange activity"/>
    <property type="evidence" value="ECO:0007669"/>
    <property type="project" value="InterPro"/>
</dbReference>
<dbReference type="AlphaFoldDB" id="A0A086MR22"/>
<evidence type="ECO:0000256" key="1">
    <source>
        <dbReference type="SAM" id="MobiDB-lite"/>
    </source>
</evidence>